<evidence type="ECO:0000256" key="1">
    <source>
        <dbReference type="SAM" id="MobiDB-lite"/>
    </source>
</evidence>
<dbReference type="EMBL" id="ML976978">
    <property type="protein sequence ID" value="KAF1962955.1"/>
    <property type="molecule type" value="Genomic_DNA"/>
</dbReference>
<organism evidence="2 3">
    <name type="scientific">Byssothecium circinans</name>
    <dbReference type="NCBI Taxonomy" id="147558"/>
    <lineage>
        <taxon>Eukaryota</taxon>
        <taxon>Fungi</taxon>
        <taxon>Dikarya</taxon>
        <taxon>Ascomycota</taxon>
        <taxon>Pezizomycotina</taxon>
        <taxon>Dothideomycetes</taxon>
        <taxon>Pleosporomycetidae</taxon>
        <taxon>Pleosporales</taxon>
        <taxon>Massarineae</taxon>
        <taxon>Massarinaceae</taxon>
        <taxon>Byssothecium</taxon>
    </lineage>
</organism>
<feature type="compositionally biased region" description="Polar residues" evidence="1">
    <location>
        <begin position="9"/>
        <end position="20"/>
    </location>
</feature>
<accession>A0A6A5UDG3</accession>
<protein>
    <submittedName>
        <fullName evidence="2">Uncharacterized protein</fullName>
    </submittedName>
</protein>
<feature type="region of interest" description="Disordered" evidence="1">
    <location>
        <begin position="1"/>
        <end position="20"/>
    </location>
</feature>
<evidence type="ECO:0000313" key="2">
    <source>
        <dbReference type="EMBL" id="KAF1962955.1"/>
    </source>
</evidence>
<reference evidence="2" key="1">
    <citation type="journal article" date="2020" name="Stud. Mycol.">
        <title>101 Dothideomycetes genomes: a test case for predicting lifestyles and emergence of pathogens.</title>
        <authorList>
            <person name="Haridas S."/>
            <person name="Albert R."/>
            <person name="Binder M."/>
            <person name="Bloem J."/>
            <person name="Labutti K."/>
            <person name="Salamov A."/>
            <person name="Andreopoulos B."/>
            <person name="Baker S."/>
            <person name="Barry K."/>
            <person name="Bills G."/>
            <person name="Bluhm B."/>
            <person name="Cannon C."/>
            <person name="Castanera R."/>
            <person name="Culley D."/>
            <person name="Daum C."/>
            <person name="Ezra D."/>
            <person name="Gonzalez J."/>
            <person name="Henrissat B."/>
            <person name="Kuo A."/>
            <person name="Liang C."/>
            <person name="Lipzen A."/>
            <person name="Lutzoni F."/>
            <person name="Magnuson J."/>
            <person name="Mondo S."/>
            <person name="Nolan M."/>
            <person name="Ohm R."/>
            <person name="Pangilinan J."/>
            <person name="Park H.-J."/>
            <person name="Ramirez L."/>
            <person name="Alfaro M."/>
            <person name="Sun H."/>
            <person name="Tritt A."/>
            <person name="Yoshinaga Y."/>
            <person name="Zwiers L.-H."/>
            <person name="Turgeon B."/>
            <person name="Goodwin S."/>
            <person name="Spatafora J."/>
            <person name="Crous P."/>
            <person name="Grigoriev I."/>
        </authorList>
    </citation>
    <scope>NUCLEOTIDE SEQUENCE</scope>
    <source>
        <strain evidence="2">CBS 675.92</strain>
    </source>
</reference>
<dbReference type="Proteomes" id="UP000800035">
    <property type="component" value="Unassembled WGS sequence"/>
</dbReference>
<keyword evidence="3" id="KW-1185">Reference proteome</keyword>
<evidence type="ECO:0000313" key="3">
    <source>
        <dbReference type="Proteomes" id="UP000800035"/>
    </source>
</evidence>
<feature type="region of interest" description="Disordered" evidence="1">
    <location>
        <begin position="213"/>
        <end position="244"/>
    </location>
</feature>
<gene>
    <name evidence="2" type="ORF">CC80DRAFT_542107</name>
</gene>
<dbReference type="AlphaFoldDB" id="A0A6A5UDG3"/>
<feature type="region of interest" description="Disordered" evidence="1">
    <location>
        <begin position="113"/>
        <end position="136"/>
    </location>
</feature>
<sequence length="244" mass="26677">MATIPGLFSATTAPRNGMSQEVSVSRTCRFTRPHRSARHHGFSNHTAKTTPVCLNGHRRAHEAATCRGGFWDMYSEHDPVDERAPQSMSKYGSVSTGEDGGCSRIYHITPKNDCERGLESNTSSGSGYDGGSEHEDVDEEFEAVVVPMPKIRPTKHQQRMHYGTFADETAGEDFSGGESVGRKQNTPSFTTLFKLFDGICGVCLPLIKNGERRRGRTRSGDVSNWNTDAGELDEEGAGPITDGF</sequence>
<proteinExistence type="predicted"/>
<name>A0A6A5UDG3_9PLEO</name>